<accession>A0A1E8Q1R6</accession>
<evidence type="ECO:0000313" key="1">
    <source>
        <dbReference type="EMBL" id="OFJ51854.1"/>
    </source>
</evidence>
<reference evidence="1 2" key="1">
    <citation type="submission" date="2016-09" db="EMBL/GenBank/DDBJ databases">
        <title>genome sequence of Mycobacterium sp. 739 SCH.</title>
        <authorList>
            <person name="Greninger A.L."/>
            <person name="Qin X."/>
            <person name="Jerome K."/>
            <person name="Vora S."/>
            <person name="Quinn K."/>
        </authorList>
    </citation>
    <scope>NUCLEOTIDE SEQUENCE [LARGE SCALE GENOMIC DNA]</scope>
    <source>
        <strain evidence="1 2">SCH</strain>
    </source>
</reference>
<comment type="caution">
    <text evidence="1">The sequence shown here is derived from an EMBL/GenBank/DDBJ whole genome shotgun (WGS) entry which is preliminary data.</text>
</comment>
<dbReference type="Proteomes" id="UP000178953">
    <property type="component" value="Unassembled WGS sequence"/>
</dbReference>
<dbReference type="RefSeq" id="WP_070354923.1">
    <property type="nucleotide sequence ID" value="NZ_MCHX01000054.1"/>
</dbReference>
<protein>
    <submittedName>
        <fullName evidence="1">Uncharacterized protein</fullName>
    </submittedName>
</protein>
<organism evidence="1 2">
    <name type="scientific">Mycolicibacterium grossiae</name>
    <dbReference type="NCBI Taxonomy" id="1552759"/>
    <lineage>
        <taxon>Bacteria</taxon>
        <taxon>Bacillati</taxon>
        <taxon>Actinomycetota</taxon>
        <taxon>Actinomycetes</taxon>
        <taxon>Mycobacteriales</taxon>
        <taxon>Mycobacteriaceae</taxon>
        <taxon>Mycolicibacterium</taxon>
    </lineage>
</organism>
<name>A0A1E8Q1R6_9MYCO</name>
<evidence type="ECO:0000313" key="2">
    <source>
        <dbReference type="Proteomes" id="UP000178953"/>
    </source>
</evidence>
<sequence>MTSPIEAVVIASQEQHAQYHALFGLNPVGGDGLRDIAARARALALREREVRQGVIDLNFSTAVTG</sequence>
<gene>
    <name evidence="1" type="ORF">BEL07_20555</name>
</gene>
<proteinExistence type="predicted"/>
<dbReference type="EMBL" id="MCHX01000054">
    <property type="protein sequence ID" value="OFJ51854.1"/>
    <property type="molecule type" value="Genomic_DNA"/>
</dbReference>
<dbReference type="AlphaFoldDB" id="A0A1E8Q1R6"/>
<keyword evidence="2" id="KW-1185">Reference proteome</keyword>